<sequence>MTDFTGKKVVITGGTTGIGFATAQRFINDGAKVLITGQDKARVADAAEKLGPNAMGTVARTEVPEDAIHLAEVVAAQFSHVDVLFVNAGVTWPAPLGSIDTDHIHNQLAINVAGPVFTVQAIAPLMGDGGSIIMTTSCLDVLAQPGMAIYSASKAAVRSLVRTFQAELGGQGIRVNAIAPGPINTPIYSKLEMSEDDLNAMAQDVVSKVPAGRFGEAEEISGAVTFLASSDASYIRGEEIAIDGGWSTL</sequence>
<dbReference type="eggNOG" id="COG1028">
    <property type="taxonomic scope" value="Bacteria"/>
</dbReference>
<organism evidence="3 4">
    <name type="scientific">Octadecabacter antarcticus 307</name>
    <dbReference type="NCBI Taxonomy" id="391626"/>
    <lineage>
        <taxon>Bacteria</taxon>
        <taxon>Pseudomonadati</taxon>
        <taxon>Pseudomonadota</taxon>
        <taxon>Alphaproteobacteria</taxon>
        <taxon>Rhodobacterales</taxon>
        <taxon>Roseobacteraceae</taxon>
        <taxon>Octadecabacter</taxon>
    </lineage>
</organism>
<dbReference type="PRINTS" id="PR00081">
    <property type="entry name" value="GDHRDH"/>
</dbReference>
<gene>
    <name evidence="3" type="ORF">OAN307_c31360</name>
</gene>
<dbReference type="AlphaFoldDB" id="M9RFR9"/>
<dbReference type="InterPro" id="IPR057326">
    <property type="entry name" value="KR_dom"/>
</dbReference>
<dbReference type="Proteomes" id="UP000005307">
    <property type="component" value="Chromosome"/>
</dbReference>
<dbReference type="SUPFAM" id="SSF51735">
    <property type="entry name" value="NAD(P)-binding Rossmann-fold domains"/>
    <property type="match status" value="1"/>
</dbReference>
<dbReference type="InterPro" id="IPR036291">
    <property type="entry name" value="NAD(P)-bd_dom_sf"/>
</dbReference>
<protein>
    <submittedName>
        <fullName evidence="3">Short-chain dehydrogenase/reductase-family protein</fullName>
    </submittedName>
</protein>
<dbReference type="FunFam" id="3.40.50.720:FF:000084">
    <property type="entry name" value="Short-chain dehydrogenase reductase"/>
    <property type="match status" value="1"/>
</dbReference>
<dbReference type="PANTHER" id="PTHR43943:SF2">
    <property type="entry name" value="DEHYDROGENASE_REDUCTASE 4"/>
    <property type="match status" value="1"/>
</dbReference>
<evidence type="ECO:0000313" key="4">
    <source>
        <dbReference type="Proteomes" id="UP000005307"/>
    </source>
</evidence>
<dbReference type="SMART" id="SM00822">
    <property type="entry name" value="PKS_KR"/>
    <property type="match status" value="1"/>
</dbReference>
<dbReference type="PROSITE" id="PS00061">
    <property type="entry name" value="ADH_SHORT"/>
    <property type="match status" value="1"/>
</dbReference>
<evidence type="ECO:0000256" key="1">
    <source>
        <dbReference type="ARBA" id="ARBA00006484"/>
    </source>
</evidence>
<dbReference type="OrthoDB" id="9780084at2"/>
<dbReference type="InterPro" id="IPR002347">
    <property type="entry name" value="SDR_fam"/>
</dbReference>
<dbReference type="RefSeq" id="WP_015500651.1">
    <property type="nucleotide sequence ID" value="NC_020911.1"/>
</dbReference>
<dbReference type="Pfam" id="PF13561">
    <property type="entry name" value="adh_short_C2"/>
    <property type="match status" value="1"/>
</dbReference>
<evidence type="ECO:0000259" key="2">
    <source>
        <dbReference type="SMART" id="SM00822"/>
    </source>
</evidence>
<accession>M9RFR9</accession>
<dbReference type="EMBL" id="CP003740">
    <property type="protein sequence ID" value="AGI68670.1"/>
    <property type="molecule type" value="Genomic_DNA"/>
</dbReference>
<dbReference type="STRING" id="391626.OAN307_c31360"/>
<proteinExistence type="inferred from homology"/>
<dbReference type="HOGENOM" id="CLU_010194_1_0_5"/>
<dbReference type="Gene3D" id="3.40.50.720">
    <property type="entry name" value="NAD(P)-binding Rossmann-like Domain"/>
    <property type="match status" value="1"/>
</dbReference>
<dbReference type="InterPro" id="IPR020904">
    <property type="entry name" value="Sc_DH/Rdtase_CS"/>
</dbReference>
<feature type="domain" description="Ketoreductase" evidence="2">
    <location>
        <begin position="7"/>
        <end position="181"/>
    </location>
</feature>
<dbReference type="PRINTS" id="PR00080">
    <property type="entry name" value="SDRFAMILY"/>
</dbReference>
<reference evidence="3 4" key="1">
    <citation type="journal article" date="2013" name="PLoS ONE">
        <title>Poles Apart: Arctic and Antarctic Octadecabacter strains Share High Genome Plasticity and a New Type of Xanthorhodopsin.</title>
        <authorList>
            <person name="Vollmers J."/>
            <person name="Voget S."/>
            <person name="Dietrich S."/>
            <person name="Gollnow K."/>
            <person name="Smits M."/>
            <person name="Meyer K."/>
            <person name="Brinkhoff T."/>
            <person name="Simon M."/>
            <person name="Daniel R."/>
        </authorList>
    </citation>
    <scope>NUCLEOTIDE SEQUENCE [LARGE SCALE GENOMIC DNA]</scope>
    <source>
        <strain evidence="3 4">307</strain>
    </source>
</reference>
<dbReference type="KEGG" id="oat:OAN307_c31360"/>
<comment type="similarity">
    <text evidence="1">Belongs to the short-chain dehydrogenases/reductases (SDR) family.</text>
</comment>
<evidence type="ECO:0000313" key="3">
    <source>
        <dbReference type="EMBL" id="AGI68670.1"/>
    </source>
</evidence>
<name>M9RFR9_9RHOB</name>
<dbReference type="PANTHER" id="PTHR43943">
    <property type="entry name" value="DEHYDROGENASE/REDUCTASE (SDR FAMILY) MEMBER 4"/>
    <property type="match status" value="1"/>
</dbReference>
<dbReference type="CDD" id="cd05233">
    <property type="entry name" value="SDR_c"/>
    <property type="match status" value="1"/>
</dbReference>
<keyword evidence="4" id="KW-1185">Reference proteome</keyword>